<evidence type="ECO:0000313" key="2">
    <source>
        <dbReference type="EMBL" id="KUG22953.1"/>
    </source>
</evidence>
<dbReference type="PANTHER" id="PTHR34322:SF2">
    <property type="entry name" value="TRANSPOSASE IS200-LIKE DOMAIN-CONTAINING PROTEIN"/>
    <property type="match status" value="1"/>
</dbReference>
<dbReference type="EMBL" id="LNQE01000930">
    <property type="protein sequence ID" value="KUG22953.1"/>
    <property type="molecule type" value="Genomic_DNA"/>
</dbReference>
<dbReference type="SUPFAM" id="SSF143422">
    <property type="entry name" value="Transposase IS200-like"/>
    <property type="match status" value="1"/>
</dbReference>
<evidence type="ECO:0000259" key="1">
    <source>
        <dbReference type="SMART" id="SM01321"/>
    </source>
</evidence>
<dbReference type="InterPro" id="IPR002686">
    <property type="entry name" value="Transposase_17"/>
</dbReference>
<accession>A0A0W8FQ71</accession>
<organism evidence="2">
    <name type="scientific">hydrocarbon metagenome</name>
    <dbReference type="NCBI Taxonomy" id="938273"/>
    <lineage>
        <taxon>unclassified sequences</taxon>
        <taxon>metagenomes</taxon>
        <taxon>ecological metagenomes</taxon>
    </lineage>
</organism>
<comment type="caution">
    <text evidence="2">The sequence shown here is derived from an EMBL/GenBank/DDBJ whole genome shotgun (WGS) entry which is preliminary data.</text>
</comment>
<sequence length="227" mass="26626">MDNHYHLLIETPDGNLSPGMRQLNGIYTQKYNYLHGKTGHVFQGRYKAILVDKESYLLELSRYVVLNPVRAKMISKPEEWKWSSYRYSAGIKKAPVFLTTDWIIGHFSKKKAEAQKLYRKFVKEGINANSPWNELQGQILLGEENFIERYRKLLHGKEQIKEIPRIQRYLNRPKLADLFCKGGEKKGRDKNIHAAHVRYGYRLNEIAAYLGIHYTTVSKVIKNEERN</sequence>
<reference evidence="2" key="1">
    <citation type="journal article" date="2015" name="Proc. Natl. Acad. Sci. U.S.A.">
        <title>Networks of energetic and metabolic interactions define dynamics in microbial communities.</title>
        <authorList>
            <person name="Embree M."/>
            <person name="Liu J.K."/>
            <person name="Al-Bassam M.M."/>
            <person name="Zengler K."/>
        </authorList>
    </citation>
    <scope>NUCLEOTIDE SEQUENCE</scope>
</reference>
<proteinExistence type="predicted"/>
<dbReference type="GO" id="GO:0003677">
    <property type="term" value="F:DNA binding"/>
    <property type="evidence" value="ECO:0007669"/>
    <property type="project" value="InterPro"/>
</dbReference>
<name>A0A0W8FQ71_9ZZZZ</name>
<dbReference type="SMART" id="SM01321">
    <property type="entry name" value="Y1_Tnp"/>
    <property type="match status" value="1"/>
</dbReference>
<dbReference type="Gene3D" id="3.30.70.1290">
    <property type="entry name" value="Transposase IS200-like"/>
    <property type="match status" value="1"/>
</dbReference>
<protein>
    <recommendedName>
        <fullName evidence="1">Transposase IS200-like domain-containing protein</fullName>
    </recommendedName>
</protein>
<dbReference type="PANTHER" id="PTHR34322">
    <property type="entry name" value="TRANSPOSASE, Y1_TNP DOMAIN-CONTAINING"/>
    <property type="match status" value="1"/>
</dbReference>
<feature type="domain" description="Transposase IS200-like" evidence="1">
    <location>
        <begin position="1"/>
        <end position="67"/>
    </location>
</feature>
<dbReference type="AlphaFoldDB" id="A0A0W8FQ71"/>
<dbReference type="GO" id="GO:0004803">
    <property type="term" value="F:transposase activity"/>
    <property type="evidence" value="ECO:0007669"/>
    <property type="project" value="InterPro"/>
</dbReference>
<dbReference type="InterPro" id="IPR036515">
    <property type="entry name" value="Transposase_17_sf"/>
</dbReference>
<dbReference type="GO" id="GO:0006313">
    <property type="term" value="P:DNA transposition"/>
    <property type="evidence" value="ECO:0007669"/>
    <property type="project" value="InterPro"/>
</dbReference>
<gene>
    <name evidence="2" type="ORF">ASZ90_007264</name>
</gene>